<protein>
    <submittedName>
        <fullName evidence="2">Uncharacterized protein</fullName>
    </submittedName>
</protein>
<feature type="transmembrane region" description="Helical" evidence="1">
    <location>
        <begin position="47"/>
        <end position="74"/>
    </location>
</feature>
<dbReference type="AlphaFoldDB" id="A0A8X6NIV4"/>
<dbReference type="Proteomes" id="UP000887013">
    <property type="component" value="Unassembled WGS sequence"/>
</dbReference>
<accession>A0A8X6NIV4</accession>
<dbReference type="EMBL" id="BMAW01058245">
    <property type="protein sequence ID" value="GFT15266.1"/>
    <property type="molecule type" value="Genomic_DNA"/>
</dbReference>
<evidence type="ECO:0000313" key="3">
    <source>
        <dbReference type="Proteomes" id="UP000887013"/>
    </source>
</evidence>
<evidence type="ECO:0000256" key="1">
    <source>
        <dbReference type="SAM" id="Phobius"/>
    </source>
</evidence>
<evidence type="ECO:0000313" key="2">
    <source>
        <dbReference type="EMBL" id="GFT15266.1"/>
    </source>
</evidence>
<keyword evidence="1" id="KW-1133">Transmembrane helix</keyword>
<keyword evidence="1" id="KW-0812">Transmembrane</keyword>
<proteinExistence type="predicted"/>
<name>A0A8X6NIV4_NEPPI</name>
<keyword evidence="1" id="KW-0472">Membrane</keyword>
<comment type="caution">
    <text evidence="2">The sequence shown here is derived from an EMBL/GenBank/DDBJ whole genome shotgun (WGS) entry which is preliminary data.</text>
</comment>
<reference evidence="2" key="1">
    <citation type="submission" date="2020-08" db="EMBL/GenBank/DDBJ databases">
        <title>Multicomponent nature underlies the extraordinary mechanical properties of spider dragline silk.</title>
        <authorList>
            <person name="Kono N."/>
            <person name="Nakamura H."/>
            <person name="Mori M."/>
            <person name="Yoshida Y."/>
            <person name="Ohtoshi R."/>
            <person name="Malay A.D."/>
            <person name="Moran D.A.P."/>
            <person name="Tomita M."/>
            <person name="Numata K."/>
            <person name="Arakawa K."/>
        </authorList>
    </citation>
    <scope>NUCLEOTIDE SEQUENCE</scope>
</reference>
<sequence length="168" mass="19072">MMVGGSKNSPGYLMFVPYIIWAIEWFVSDLMADLKPSSTVGKDSVHLMLLCAFIAFFRVLCCLSIFPFTLEVLWQVGELFLSTKNDDQCRSEQSSMPFEGGSGLVKSILITLNLSSGVWDTPNLDLVCLFTLNFWYLMHVFSQSHTCFFISFQRNFSDICLVVLFTPE</sequence>
<keyword evidence="3" id="KW-1185">Reference proteome</keyword>
<feature type="transmembrane region" description="Helical" evidence="1">
    <location>
        <begin position="12"/>
        <end position="27"/>
    </location>
</feature>
<organism evidence="2 3">
    <name type="scientific">Nephila pilipes</name>
    <name type="common">Giant wood spider</name>
    <name type="synonym">Nephila maculata</name>
    <dbReference type="NCBI Taxonomy" id="299642"/>
    <lineage>
        <taxon>Eukaryota</taxon>
        <taxon>Metazoa</taxon>
        <taxon>Ecdysozoa</taxon>
        <taxon>Arthropoda</taxon>
        <taxon>Chelicerata</taxon>
        <taxon>Arachnida</taxon>
        <taxon>Araneae</taxon>
        <taxon>Araneomorphae</taxon>
        <taxon>Entelegynae</taxon>
        <taxon>Araneoidea</taxon>
        <taxon>Nephilidae</taxon>
        <taxon>Nephila</taxon>
    </lineage>
</organism>
<gene>
    <name evidence="2" type="ORF">NPIL_573991</name>
</gene>